<evidence type="ECO:0000313" key="1">
    <source>
        <dbReference type="EMBL" id="KAJ8666865.1"/>
    </source>
</evidence>
<keyword evidence="2" id="KW-1185">Reference proteome</keyword>
<gene>
    <name evidence="1" type="ORF">QAD02_008527</name>
</gene>
<comment type="caution">
    <text evidence="1">The sequence shown here is derived from an EMBL/GenBank/DDBJ whole genome shotgun (WGS) entry which is preliminary data.</text>
</comment>
<proteinExistence type="predicted"/>
<reference evidence="1" key="1">
    <citation type="submission" date="2023-04" db="EMBL/GenBank/DDBJ databases">
        <title>A chromosome-level genome assembly of the parasitoid wasp Eretmocerus hayati.</title>
        <authorList>
            <person name="Zhong Y."/>
            <person name="Liu S."/>
            <person name="Liu Y."/>
        </authorList>
    </citation>
    <scope>NUCLEOTIDE SEQUENCE</scope>
    <source>
        <strain evidence="1">ZJU_SS_LIU_2023</strain>
    </source>
</reference>
<sequence length="795" mass="90709">MAGMFWQNIYPSSVQIDSLLSEEGTTLKKLMDAEDILQECKSQNKKLIEFLTRPDILEELVNLIIEEPPEDLEERWRYKYSYIACELLTCNVPILLEKLAGDELLMSKLYSFIDQDQTLNPLLASFFSKTLHALLSRASDQNWFSYQFACLKVLESLTSRNNCVDSLLQHIQTSAIMDLILVLLTEIEGDEMNQNIMIWLDSQQLVQRLIKLLSPTSDPEKHANASQLLCDFITSTSSLVEPEKRFFPILQTLHSNIVSDEQREKFALIIASYLSKFNNLLLNPPEKPSVRTTAGFLEKPFGHSRLYILRLYVSLLSTGNKKVLRDFAESDTFNIVLDLFFQFAWNNFLHTQVQRCLSLAMNCDCHETNEILFHYIFVKSQLIERILKAWDNNDNELNRQNGVRQGYMGHLITIVNDLVKRCEDCEELSQFLKANMTLELMQDWESFKSSKLDEINKKEQMTLGEPPENYMMSSSGNLDEYGSFPQDSYGQEIYSNYQQMTSLPFVTDSDTGDDGFQMEKFGDGESPFQNPDDQSFTSLFNIPNDDYGKGQDLFNRLCDEKKFGDVDQDDMWSQSTDLTRKSSNWFNKRNSDSSSSDEDDKDEMSAQVESSDPWSSVKSSSMPGSTSINLWSMNTPEPVEQTGWANFDNFESAFTSANTSFENKLCNDTKVGLPEVPIKVDEHILLPRDEDISKIDSNEENENVNETNDSESKTEECIVSSLTNLDHIETAITLPDRNANVTVVESKTSESKNHGDSLEEDFKNESEASAEELIKVLKTTENISSTTNVITDPAD</sequence>
<protein>
    <submittedName>
        <fullName evidence="1">Uncharacterized protein</fullName>
    </submittedName>
</protein>
<organism evidence="1 2">
    <name type="scientific">Eretmocerus hayati</name>
    <dbReference type="NCBI Taxonomy" id="131215"/>
    <lineage>
        <taxon>Eukaryota</taxon>
        <taxon>Metazoa</taxon>
        <taxon>Ecdysozoa</taxon>
        <taxon>Arthropoda</taxon>
        <taxon>Hexapoda</taxon>
        <taxon>Insecta</taxon>
        <taxon>Pterygota</taxon>
        <taxon>Neoptera</taxon>
        <taxon>Endopterygota</taxon>
        <taxon>Hymenoptera</taxon>
        <taxon>Apocrita</taxon>
        <taxon>Proctotrupomorpha</taxon>
        <taxon>Chalcidoidea</taxon>
        <taxon>Aphelinidae</taxon>
        <taxon>Aphelininae</taxon>
        <taxon>Eretmocerus</taxon>
    </lineage>
</organism>
<evidence type="ECO:0000313" key="2">
    <source>
        <dbReference type="Proteomes" id="UP001239111"/>
    </source>
</evidence>
<dbReference type="Proteomes" id="UP001239111">
    <property type="component" value="Chromosome 4"/>
</dbReference>
<dbReference type="EMBL" id="CM056744">
    <property type="protein sequence ID" value="KAJ8666865.1"/>
    <property type="molecule type" value="Genomic_DNA"/>
</dbReference>
<name>A0ACC2N6P3_9HYME</name>
<accession>A0ACC2N6P3</accession>